<sequence length="265" mass="29688">MLTAKLGRLLDERAQRFSREWMDIAAKTVVPIPGTVRGDGSLPHRVCSAAGRLGATYAWGAPIVGSRVIDGLLFRVEMTPDVLSVKIPEHHEGIVLAMPDMDNAILSTAGGYSLVAGSHAFVRACLDCGIDEARVRFLRYARRLADANPSVMAVAMEHPPRWRSWRSPREVHPESNTAQQLHLMESFVERTLPASRFVLSWLSERSQALDDGERLHAQFEELMNEVFYALDDYPSDPDLREEGDISEQELRERVNETLRRLAALG</sequence>
<reference evidence="2 3" key="1">
    <citation type="submission" date="2024-09" db="EMBL/GenBank/DDBJ databases">
        <authorList>
            <person name="Sun Q."/>
            <person name="Mori K."/>
        </authorList>
    </citation>
    <scope>NUCLEOTIDE SEQUENCE [LARGE SCALE GENOMIC DNA]</scope>
    <source>
        <strain evidence="2 3">JCM 3324</strain>
    </source>
</reference>
<accession>A0ABV5NUX0</accession>
<dbReference type="RefSeq" id="WP_345408756.1">
    <property type="nucleotide sequence ID" value="NZ_BAAAXS010000001.1"/>
</dbReference>
<protein>
    <submittedName>
        <fullName evidence="2">Colicin immunity domain-containing protein</fullName>
    </submittedName>
</protein>
<organism evidence="2 3">
    <name type="scientific">Nonomuraea salmonea</name>
    <dbReference type="NCBI Taxonomy" id="46181"/>
    <lineage>
        <taxon>Bacteria</taxon>
        <taxon>Bacillati</taxon>
        <taxon>Actinomycetota</taxon>
        <taxon>Actinomycetes</taxon>
        <taxon>Streptosporangiales</taxon>
        <taxon>Streptosporangiaceae</taxon>
        <taxon>Nonomuraea</taxon>
    </lineage>
</organism>
<evidence type="ECO:0000259" key="1">
    <source>
        <dbReference type="Pfam" id="PF09204"/>
    </source>
</evidence>
<proteinExistence type="predicted"/>
<dbReference type="Pfam" id="PF09204">
    <property type="entry name" value="Colicin_immun"/>
    <property type="match status" value="1"/>
</dbReference>
<gene>
    <name evidence="2" type="ORF">ACFFR3_31455</name>
</gene>
<evidence type="ECO:0000313" key="3">
    <source>
        <dbReference type="Proteomes" id="UP001589568"/>
    </source>
</evidence>
<dbReference type="InterPro" id="IPR015287">
    <property type="entry name" value="Colicin_D_immunity_dom"/>
</dbReference>
<evidence type="ECO:0000313" key="2">
    <source>
        <dbReference type="EMBL" id="MFB9474037.1"/>
    </source>
</evidence>
<name>A0ABV5NUX0_9ACTN</name>
<dbReference type="InterPro" id="IPR036471">
    <property type="entry name" value="Colicin_D_sf"/>
</dbReference>
<dbReference type="EMBL" id="JBHMCF010000037">
    <property type="protein sequence ID" value="MFB9474037.1"/>
    <property type="molecule type" value="Genomic_DNA"/>
</dbReference>
<feature type="domain" description="Colicin D immunity protein" evidence="1">
    <location>
        <begin position="181"/>
        <end position="261"/>
    </location>
</feature>
<dbReference type="Gene3D" id="1.20.120.650">
    <property type="entry name" value="Colicin D"/>
    <property type="match status" value="1"/>
</dbReference>
<keyword evidence="3" id="KW-1185">Reference proteome</keyword>
<comment type="caution">
    <text evidence="2">The sequence shown here is derived from an EMBL/GenBank/DDBJ whole genome shotgun (WGS) entry which is preliminary data.</text>
</comment>
<dbReference type="Proteomes" id="UP001589568">
    <property type="component" value="Unassembled WGS sequence"/>
</dbReference>